<evidence type="ECO:0000256" key="2">
    <source>
        <dbReference type="ARBA" id="ARBA00023239"/>
    </source>
</evidence>
<dbReference type="SUPFAM" id="SSF52096">
    <property type="entry name" value="ClpP/crotonase"/>
    <property type="match status" value="1"/>
</dbReference>
<dbReference type="Proteomes" id="UP000199361">
    <property type="component" value="Unassembled WGS sequence"/>
</dbReference>
<dbReference type="PROSITE" id="PS00166">
    <property type="entry name" value="ENOYL_COA_HYDRATASE"/>
    <property type="match status" value="1"/>
</dbReference>
<gene>
    <name evidence="4" type="ORF">SAMN05421811_107507</name>
</gene>
<evidence type="ECO:0000313" key="5">
    <source>
        <dbReference type="Proteomes" id="UP000199361"/>
    </source>
</evidence>
<keyword evidence="5" id="KW-1185">Reference proteome</keyword>
<dbReference type="InterPro" id="IPR001753">
    <property type="entry name" value="Enoyl-CoA_hydra/iso"/>
</dbReference>
<organism evidence="4 5">
    <name type="scientific">Nonomuraea wenchangensis</name>
    <dbReference type="NCBI Taxonomy" id="568860"/>
    <lineage>
        <taxon>Bacteria</taxon>
        <taxon>Bacillati</taxon>
        <taxon>Actinomycetota</taxon>
        <taxon>Actinomycetes</taxon>
        <taxon>Streptosporangiales</taxon>
        <taxon>Streptosporangiaceae</taxon>
        <taxon>Nonomuraea</taxon>
    </lineage>
</organism>
<accession>A0A1I0KDU9</accession>
<sequence length="258" mass="27458">MGSGDLLVERDGSGVVTVTLNRPARKNAMTREGWIEFTRVLEEIAARADDRVLVLTGAGGEFCSGADLGAQGSGDSPRRAMQIVNAALFALRDLPQPTIAAVSGAAVGAGFNMALACDLAVADETARFSQIFSRRGLSVDFGGTWLLTHMVGLHRAKELAFFGRILSAREVHDLGLLNRVVPAGTALERAGEWARELLGLAPLALAQTKELLNSAAGGDFRESALREAAAQNLNGATEDTREAISAFLEKREPVFRNR</sequence>
<proteinExistence type="inferred from homology"/>
<evidence type="ECO:0000256" key="3">
    <source>
        <dbReference type="RuleBase" id="RU003707"/>
    </source>
</evidence>
<dbReference type="CDD" id="cd06558">
    <property type="entry name" value="crotonase-like"/>
    <property type="match status" value="1"/>
</dbReference>
<dbReference type="PANTHER" id="PTHR11941:SF133">
    <property type="entry name" value="1,2-EPOXYPHENYLACETYL-COA ISOMERASE"/>
    <property type="match status" value="1"/>
</dbReference>
<dbReference type="InterPro" id="IPR014748">
    <property type="entry name" value="Enoyl-CoA_hydra_C"/>
</dbReference>
<dbReference type="Gene3D" id="1.10.12.10">
    <property type="entry name" value="Lyase 2-enoyl-coa Hydratase, Chain A, domain 2"/>
    <property type="match status" value="1"/>
</dbReference>
<dbReference type="AlphaFoldDB" id="A0A1I0KDU9"/>
<dbReference type="InterPro" id="IPR018376">
    <property type="entry name" value="Enoyl-CoA_hyd/isom_CS"/>
</dbReference>
<evidence type="ECO:0000313" key="4">
    <source>
        <dbReference type="EMBL" id="SEU22571.1"/>
    </source>
</evidence>
<dbReference type="PANTHER" id="PTHR11941">
    <property type="entry name" value="ENOYL-COA HYDRATASE-RELATED"/>
    <property type="match status" value="1"/>
</dbReference>
<evidence type="ECO:0000256" key="1">
    <source>
        <dbReference type="ARBA" id="ARBA00005254"/>
    </source>
</evidence>
<keyword evidence="4" id="KW-0413">Isomerase</keyword>
<dbReference type="STRING" id="568860.SAMN05421811_107507"/>
<name>A0A1I0KDU9_9ACTN</name>
<dbReference type="Gene3D" id="3.90.226.10">
    <property type="entry name" value="2-enoyl-CoA Hydratase, Chain A, domain 1"/>
    <property type="match status" value="1"/>
</dbReference>
<protein>
    <submittedName>
        <fullName evidence="4">2-(1,2-epoxy-1,2-dihydrophenyl)acetyl-CoA isomerase</fullName>
    </submittedName>
</protein>
<dbReference type="Pfam" id="PF00378">
    <property type="entry name" value="ECH_1"/>
    <property type="match status" value="1"/>
</dbReference>
<dbReference type="GO" id="GO:0006635">
    <property type="term" value="P:fatty acid beta-oxidation"/>
    <property type="evidence" value="ECO:0007669"/>
    <property type="project" value="TreeGrafter"/>
</dbReference>
<dbReference type="OrthoDB" id="9777711at2"/>
<dbReference type="GO" id="GO:0016853">
    <property type="term" value="F:isomerase activity"/>
    <property type="evidence" value="ECO:0007669"/>
    <property type="project" value="UniProtKB-KW"/>
</dbReference>
<dbReference type="EMBL" id="FOHX01000007">
    <property type="protein sequence ID" value="SEU22571.1"/>
    <property type="molecule type" value="Genomic_DNA"/>
</dbReference>
<dbReference type="GO" id="GO:0016829">
    <property type="term" value="F:lyase activity"/>
    <property type="evidence" value="ECO:0007669"/>
    <property type="project" value="UniProtKB-KW"/>
</dbReference>
<dbReference type="InterPro" id="IPR029045">
    <property type="entry name" value="ClpP/crotonase-like_dom_sf"/>
</dbReference>
<comment type="similarity">
    <text evidence="1 3">Belongs to the enoyl-CoA hydratase/isomerase family.</text>
</comment>
<reference evidence="4 5" key="1">
    <citation type="submission" date="2016-10" db="EMBL/GenBank/DDBJ databases">
        <authorList>
            <person name="de Groot N.N."/>
        </authorList>
    </citation>
    <scope>NUCLEOTIDE SEQUENCE [LARGE SCALE GENOMIC DNA]</scope>
    <source>
        <strain evidence="4 5">CGMCC 4.5598</strain>
    </source>
</reference>
<keyword evidence="2" id="KW-0456">Lyase</keyword>